<reference evidence="2 3" key="1">
    <citation type="submission" date="2017-05" db="EMBL/GenBank/DDBJ databases">
        <title>Functional genome analysis of Paenibacillus pasadenensis strain R16: insights on endophytic life style and antifungal activity.</title>
        <authorList>
            <person name="Passera A."/>
            <person name="Marcolungo L."/>
            <person name="Casati P."/>
            <person name="Brasca M."/>
            <person name="Quaglino F."/>
            <person name="Delledonne M."/>
        </authorList>
    </citation>
    <scope>NUCLEOTIDE SEQUENCE [LARGE SCALE GENOMIC DNA]</scope>
    <source>
        <strain evidence="2 3">R16</strain>
    </source>
</reference>
<dbReference type="EMBL" id="NFEZ01000004">
    <property type="protein sequence ID" value="PLT43808.1"/>
    <property type="molecule type" value="Genomic_DNA"/>
</dbReference>
<organism evidence="2 3">
    <name type="scientific">Paenibacillus pasadenensis</name>
    <dbReference type="NCBI Taxonomy" id="217090"/>
    <lineage>
        <taxon>Bacteria</taxon>
        <taxon>Bacillati</taxon>
        <taxon>Bacillota</taxon>
        <taxon>Bacilli</taxon>
        <taxon>Bacillales</taxon>
        <taxon>Paenibacillaceae</taxon>
        <taxon>Paenibacillus</taxon>
    </lineage>
</organism>
<evidence type="ECO:0000256" key="1">
    <source>
        <dbReference type="SAM" id="Phobius"/>
    </source>
</evidence>
<dbReference type="Proteomes" id="UP000234789">
    <property type="component" value="Unassembled WGS sequence"/>
</dbReference>
<keyword evidence="1" id="KW-0472">Membrane</keyword>
<keyword evidence="1" id="KW-0812">Transmembrane</keyword>
<keyword evidence="3" id="KW-1185">Reference proteome</keyword>
<proteinExistence type="predicted"/>
<dbReference type="Gene3D" id="2.40.50.660">
    <property type="match status" value="1"/>
</dbReference>
<dbReference type="InterPro" id="IPR019635">
    <property type="entry name" value="DUF2500"/>
</dbReference>
<dbReference type="Pfam" id="PF10694">
    <property type="entry name" value="DUF2500"/>
    <property type="match status" value="1"/>
</dbReference>
<evidence type="ECO:0000313" key="3">
    <source>
        <dbReference type="Proteomes" id="UP000234789"/>
    </source>
</evidence>
<comment type="caution">
    <text evidence="2">The sequence shown here is derived from an EMBL/GenBank/DDBJ whole genome shotgun (WGS) entry which is preliminary data.</text>
</comment>
<name>A0A2N5N0E0_9BACL</name>
<feature type="transmembrane region" description="Helical" evidence="1">
    <location>
        <begin position="53"/>
        <end position="75"/>
    </location>
</feature>
<protein>
    <submittedName>
        <fullName evidence="2">Conserved domain protein, histidine-rich</fullName>
    </submittedName>
</protein>
<dbReference type="AlphaFoldDB" id="A0A2N5N0E0"/>
<evidence type="ECO:0000313" key="2">
    <source>
        <dbReference type="EMBL" id="PLT43808.1"/>
    </source>
</evidence>
<sequence length="171" mass="18670">MEMSFGPEFGPDSRISFEPDSGFSPEIDFGSPASFGSHGGFGPVAGPGSGFNFMFTLVPVLIGIVFVIVIVTMIARGVRYAQNASSPRESVHARIVSKRMEVHHSSGHSHGPDNQFHTSGSSRTDYYITLEFENGERKEFLDVKKLYGLVAEGDVGYAQTQGEWIVAFERS</sequence>
<accession>A0A2N5N0E0</accession>
<gene>
    <name evidence="2" type="ORF">B8V81_2239</name>
</gene>
<keyword evidence="1" id="KW-1133">Transmembrane helix</keyword>